<dbReference type="Pfam" id="PF00072">
    <property type="entry name" value="Response_reg"/>
    <property type="match status" value="3"/>
</dbReference>
<dbReference type="Proteomes" id="UP000309594">
    <property type="component" value="Unassembled WGS sequence"/>
</dbReference>
<dbReference type="InterPro" id="IPR001789">
    <property type="entry name" value="Sig_transdc_resp-reg_receiver"/>
</dbReference>
<dbReference type="Pfam" id="PF05227">
    <property type="entry name" value="CHASE3"/>
    <property type="match status" value="1"/>
</dbReference>
<dbReference type="InterPro" id="IPR007891">
    <property type="entry name" value="CHASE3"/>
</dbReference>
<evidence type="ECO:0000313" key="12">
    <source>
        <dbReference type="EMBL" id="TKC61101.1"/>
    </source>
</evidence>
<dbReference type="PRINTS" id="PR00344">
    <property type="entry name" value="BCTRLSENSOR"/>
</dbReference>
<proteinExistence type="predicted"/>
<feature type="modified residue" description="4-aspartylphosphate" evidence="7">
    <location>
        <position position="817"/>
    </location>
</feature>
<feature type="domain" description="Response regulatory" evidence="11">
    <location>
        <begin position="892"/>
        <end position="1009"/>
    </location>
</feature>
<dbReference type="CDD" id="cd17546">
    <property type="entry name" value="REC_hyHK_CKI1_RcsC-like"/>
    <property type="match status" value="1"/>
</dbReference>
<keyword evidence="9" id="KW-1133">Transmembrane helix</keyword>
<dbReference type="SUPFAM" id="SSF47384">
    <property type="entry name" value="Homodimeric domain of signal transducing histidine kinase"/>
    <property type="match status" value="1"/>
</dbReference>
<feature type="transmembrane region" description="Helical" evidence="9">
    <location>
        <begin position="12"/>
        <end position="32"/>
    </location>
</feature>
<evidence type="ECO:0000256" key="1">
    <source>
        <dbReference type="ARBA" id="ARBA00000085"/>
    </source>
</evidence>
<dbReference type="InterPro" id="IPR036097">
    <property type="entry name" value="HisK_dim/P_sf"/>
</dbReference>
<dbReference type="PANTHER" id="PTHR45339">
    <property type="entry name" value="HYBRID SIGNAL TRANSDUCTION HISTIDINE KINASE J"/>
    <property type="match status" value="1"/>
</dbReference>
<dbReference type="SUPFAM" id="SSF52172">
    <property type="entry name" value="CheY-like"/>
    <property type="match status" value="3"/>
</dbReference>
<evidence type="ECO:0000256" key="8">
    <source>
        <dbReference type="SAM" id="Coils"/>
    </source>
</evidence>
<dbReference type="InterPro" id="IPR011006">
    <property type="entry name" value="CheY-like_superfamily"/>
</dbReference>
<evidence type="ECO:0000256" key="2">
    <source>
        <dbReference type="ARBA" id="ARBA00012438"/>
    </source>
</evidence>
<dbReference type="SUPFAM" id="SSF55781">
    <property type="entry name" value="GAF domain-like"/>
    <property type="match status" value="1"/>
</dbReference>
<dbReference type="InterPro" id="IPR003018">
    <property type="entry name" value="GAF"/>
</dbReference>
<dbReference type="EC" id="2.7.13.3" evidence="2"/>
<dbReference type="GO" id="GO:0000155">
    <property type="term" value="F:phosphorelay sensor kinase activity"/>
    <property type="evidence" value="ECO:0007669"/>
    <property type="project" value="InterPro"/>
</dbReference>
<dbReference type="SMART" id="SM00387">
    <property type="entry name" value="HATPase_c"/>
    <property type="match status" value="1"/>
</dbReference>
<dbReference type="SMART" id="SM00448">
    <property type="entry name" value="REC"/>
    <property type="match status" value="3"/>
</dbReference>
<evidence type="ECO:0000256" key="4">
    <source>
        <dbReference type="ARBA" id="ARBA00022679"/>
    </source>
</evidence>
<keyword evidence="9" id="KW-0472">Membrane</keyword>
<feature type="modified residue" description="4-aspartylphosphate" evidence="7">
    <location>
        <position position="1093"/>
    </location>
</feature>
<evidence type="ECO:0000256" key="9">
    <source>
        <dbReference type="SAM" id="Phobius"/>
    </source>
</evidence>
<dbReference type="Pfam" id="PF00512">
    <property type="entry name" value="HisKA"/>
    <property type="match status" value="1"/>
</dbReference>
<evidence type="ECO:0000259" key="10">
    <source>
        <dbReference type="PROSITE" id="PS50109"/>
    </source>
</evidence>
<feature type="modified residue" description="4-aspartylphosphate" evidence="7">
    <location>
        <position position="941"/>
    </location>
</feature>
<dbReference type="AlphaFoldDB" id="A0A4U1GAZ4"/>
<dbReference type="CDD" id="cd16922">
    <property type="entry name" value="HATPase_EvgS-ArcB-TorS-like"/>
    <property type="match status" value="1"/>
</dbReference>
<dbReference type="InterPro" id="IPR029016">
    <property type="entry name" value="GAF-like_dom_sf"/>
</dbReference>
<feature type="domain" description="Response regulatory" evidence="11">
    <location>
        <begin position="1043"/>
        <end position="1160"/>
    </location>
</feature>
<evidence type="ECO:0000256" key="3">
    <source>
        <dbReference type="ARBA" id="ARBA00022553"/>
    </source>
</evidence>
<comment type="caution">
    <text evidence="12">The sequence shown here is derived from an EMBL/GenBank/DDBJ whole genome shotgun (WGS) entry which is preliminary data.</text>
</comment>
<keyword evidence="8" id="KW-0175">Coiled coil</keyword>
<feature type="coiled-coil region" evidence="8">
    <location>
        <begin position="395"/>
        <end position="474"/>
    </location>
</feature>
<comment type="catalytic activity">
    <reaction evidence="1">
        <text>ATP + protein L-histidine = ADP + protein N-phospho-L-histidine.</text>
        <dbReference type="EC" id="2.7.13.3"/>
    </reaction>
</comment>
<accession>A0A4U1GAZ4</accession>
<dbReference type="Gene3D" id="3.40.50.2300">
    <property type="match status" value="3"/>
</dbReference>
<dbReference type="FunFam" id="3.30.565.10:FF:000010">
    <property type="entry name" value="Sensor histidine kinase RcsC"/>
    <property type="match status" value="1"/>
</dbReference>
<dbReference type="Gene3D" id="1.10.287.130">
    <property type="match status" value="1"/>
</dbReference>
<dbReference type="Gene3D" id="3.30.450.40">
    <property type="match status" value="1"/>
</dbReference>
<gene>
    <name evidence="12" type="ORF">FBD94_11160</name>
</gene>
<dbReference type="SUPFAM" id="SSF55874">
    <property type="entry name" value="ATPase domain of HSP90 chaperone/DNA topoisomerase II/histidine kinase"/>
    <property type="match status" value="1"/>
</dbReference>
<dbReference type="PROSITE" id="PS50110">
    <property type="entry name" value="RESPONSE_REGULATORY"/>
    <property type="match status" value="3"/>
</dbReference>
<dbReference type="SMART" id="SM00388">
    <property type="entry name" value="HisKA"/>
    <property type="match status" value="1"/>
</dbReference>
<sequence>MFKLNFKQQVLTGFIVSLSFVLVSAITSYFSIDKLNTDTKWQGHTYDVISLVKDVEFQILNSETGLRGYILAGKPEYLIPYKENSTKILNTIQDLKNAVSDNSAQEVYIDSLDFYAHQKVEEMKEVLHIYEAKGKYAAADRVMTGTGQALKNKILKISDKIIQAEQELLVKRKANIHKSSLQSEVVVVLSSVIIFFLILFLLSYIRRTFDQQKETEAQIRDSNLQLEKISAENEQKNWLLLGTTTINEAMRGEQELDELATNIITKICNYINAPIGAFFLVNKTKNTIKFKGGYAWQNTKSIRHEYHFGEGFIGQAATEKRNKLLENVPADYIKVHSGLGEAPPNCIYVMPIVFEDESIAVIELGLNEQPNATVQLLLNTVAESIGVGVNSAKARVKLRALFEQTQQQAEELESQQEELRTTNEELVYKSEQLQASEEELRVQQEELRQTNAELEEKAQQLEERNITVNQAKEAISLKAEELEISSKYKSEFLANMSHELRTPLNSILILARILKENRPENLNEDQIKYAGVIHNAGTDLLTLINDILDLSKIESGKLDLNISPLKPTDIKQDVEALFMELARSKKINFQTILDKELPKAILTDQSRVKQVIKNMLSNAFKFTPEHGEITLEIHKAKPDTVFFSSQLKTTTEDIIAITVKDTGIGIPADKQKLIFEAFQQADGSTSRKYGGTGLGLSISKELAHILGGEIQVKSKQGQGSKFTFFIPKNNEANNQHHQNTIIEIEEPTINPILPDPKFIPSHPNEKQKLLIIEDDLAFADLLNDYAKEKGFAPILAHSGDVALEMAFSELPDAIVLDVMLPVMDGWTILKKLKADPRSKHIPVHMMSAGNEKVGKAKKEGAIGFLKKPTEKEQLDEAFELLSAAHLKYNLNTVLVIEDQELHSTILTQQLTDKGVEVKQAFTGKEALALLEEHTFDCIILDLKLPDISGFELLDIIKARPECAHIPVIINTAMELDEEKMAHIMKYTEAMVLKSNKSNDRLIDEVSLFMNKLKQDGPITSVTISKHHSGKASSTMEKVLKDKTILITDDDMRNIFALSSALQAYDLKIVIANNGREAIEKLDESNQIDLVLMDIMMPEMDGYEAMKIIRSKKDFAKLPIIALTAKAMKNDKEKCIEAGANDYISKPVDMDKLLSMLRVWLS</sequence>
<dbReference type="CDD" id="cd00156">
    <property type="entry name" value="REC"/>
    <property type="match status" value="1"/>
</dbReference>
<keyword evidence="4" id="KW-0808">Transferase</keyword>
<keyword evidence="3 7" id="KW-0597">Phosphoprotein</keyword>
<evidence type="ECO:0000259" key="11">
    <source>
        <dbReference type="PROSITE" id="PS50110"/>
    </source>
</evidence>
<dbReference type="RefSeq" id="WP_136880265.1">
    <property type="nucleotide sequence ID" value="NZ_SWDX01000004.1"/>
</dbReference>
<evidence type="ECO:0000256" key="5">
    <source>
        <dbReference type="ARBA" id="ARBA00022777"/>
    </source>
</evidence>
<reference evidence="12 13" key="1">
    <citation type="submission" date="2019-04" db="EMBL/GenBank/DDBJ databases">
        <title>Pedobacter sp. RP-1-16 sp. nov., isolated from Arctic soil.</title>
        <authorList>
            <person name="Dahal R.H."/>
            <person name="Kim D.-U."/>
        </authorList>
    </citation>
    <scope>NUCLEOTIDE SEQUENCE [LARGE SCALE GENOMIC DNA]</scope>
    <source>
        <strain evidence="12 13">RP-1-16</strain>
    </source>
</reference>
<feature type="transmembrane region" description="Helical" evidence="9">
    <location>
        <begin position="185"/>
        <end position="205"/>
    </location>
</feature>
<dbReference type="CDD" id="cd19410">
    <property type="entry name" value="HK9-like_sensor"/>
    <property type="match status" value="1"/>
</dbReference>
<keyword evidence="6" id="KW-0902">Two-component regulatory system</keyword>
<protein>
    <recommendedName>
        <fullName evidence="2">histidine kinase</fullName>
        <ecNumber evidence="2">2.7.13.3</ecNumber>
    </recommendedName>
</protein>
<feature type="domain" description="Response regulatory" evidence="11">
    <location>
        <begin position="768"/>
        <end position="882"/>
    </location>
</feature>
<keyword evidence="5" id="KW-0418">Kinase</keyword>
<feature type="domain" description="Histidine kinase" evidence="10">
    <location>
        <begin position="495"/>
        <end position="730"/>
    </location>
</feature>
<keyword evidence="9" id="KW-0812">Transmembrane</keyword>
<evidence type="ECO:0000256" key="7">
    <source>
        <dbReference type="PROSITE-ProRule" id="PRU00169"/>
    </source>
</evidence>
<dbReference type="CDD" id="cd00082">
    <property type="entry name" value="HisKA"/>
    <property type="match status" value="1"/>
</dbReference>
<name>A0A4U1GAZ4_9SPHI</name>
<evidence type="ECO:0000313" key="13">
    <source>
        <dbReference type="Proteomes" id="UP000309594"/>
    </source>
</evidence>
<dbReference type="PANTHER" id="PTHR45339:SF1">
    <property type="entry name" value="HYBRID SIGNAL TRANSDUCTION HISTIDINE KINASE J"/>
    <property type="match status" value="1"/>
</dbReference>
<dbReference type="PROSITE" id="PS50109">
    <property type="entry name" value="HIS_KIN"/>
    <property type="match status" value="1"/>
</dbReference>
<dbReference type="InterPro" id="IPR003661">
    <property type="entry name" value="HisK_dim/P_dom"/>
</dbReference>
<dbReference type="InterPro" id="IPR003594">
    <property type="entry name" value="HATPase_dom"/>
</dbReference>
<organism evidence="12 13">
    <name type="scientific">Pedobacter hiemivivus</name>
    <dbReference type="NCBI Taxonomy" id="2530454"/>
    <lineage>
        <taxon>Bacteria</taxon>
        <taxon>Pseudomonadati</taxon>
        <taxon>Bacteroidota</taxon>
        <taxon>Sphingobacteriia</taxon>
        <taxon>Sphingobacteriales</taxon>
        <taxon>Sphingobacteriaceae</taxon>
        <taxon>Pedobacter</taxon>
    </lineage>
</organism>
<evidence type="ECO:0000256" key="6">
    <source>
        <dbReference type="ARBA" id="ARBA00023012"/>
    </source>
</evidence>
<dbReference type="EMBL" id="SWDX01000004">
    <property type="protein sequence ID" value="TKC61101.1"/>
    <property type="molecule type" value="Genomic_DNA"/>
</dbReference>
<dbReference type="InterPro" id="IPR005467">
    <property type="entry name" value="His_kinase_dom"/>
</dbReference>
<dbReference type="Pfam" id="PF13185">
    <property type="entry name" value="GAF_2"/>
    <property type="match status" value="1"/>
</dbReference>
<dbReference type="Gene3D" id="3.30.565.10">
    <property type="entry name" value="Histidine kinase-like ATPase, C-terminal domain"/>
    <property type="match status" value="1"/>
</dbReference>
<dbReference type="InterPro" id="IPR036890">
    <property type="entry name" value="HATPase_C_sf"/>
</dbReference>
<dbReference type="InterPro" id="IPR004358">
    <property type="entry name" value="Sig_transdc_His_kin-like_C"/>
</dbReference>
<dbReference type="Pfam" id="PF02518">
    <property type="entry name" value="HATPase_c"/>
    <property type="match status" value="1"/>
</dbReference>